<evidence type="ECO:0000313" key="2">
    <source>
        <dbReference type="EMBL" id="GAJ06564.1"/>
    </source>
</evidence>
<reference evidence="2" key="1">
    <citation type="journal article" date="2014" name="Front. Microbiol.">
        <title>High frequency of phylogenetically diverse reductive dehalogenase-homologous genes in deep subseafloor sedimentary metagenomes.</title>
        <authorList>
            <person name="Kawai M."/>
            <person name="Futagami T."/>
            <person name="Toyoda A."/>
            <person name="Takaki Y."/>
            <person name="Nishi S."/>
            <person name="Hori S."/>
            <person name="Arai W."/>
            <person name="Tsubouchi T."/>
            <person name="Morono Y."/>
            <person name="Uchiyama I."/>
            <person name="Ito T."/>
            <person name="Fujiyama A."/>
            <person name="Inagaki F."/>
            <person name="Takami H."/>
        </authorList>
    </citation>
    <scope>NUCLEOTIDE SEQUENCE</scope>
    <source>
        <strain evidence="2">Expedition CK06-06</strain>
    </source>
</reference>
<sequence length="161" mass="18016">MVGSDERLFDYRHPIAKDKEIKKYVMVVTCAEKYGLIVNLTRFVHFGEIAEELMDKLRAVAKVNASFITNTRPGKKVADIFKEGIRTYGEVGYPGEWKLHHQGGATGYETRDYIATLKINEVVQSNQAFAWNPSIKGVKSEDTITEIPVEASLSTSAEIST</sequence>
<dbReference type="InterPro" id="IPR000994">
    <property type="entry name" value="Pept_M24"/>
</dbReference>
<name>X1TMU8_9ZZZZ</name>
<dbReference type="AlphaFoldDB" id="X1TMU8"/>
<dbReference type="PANTHER" id="PTHR46112">
    <property type="entry name" value="AMINOPEPTIDASE"/>
    <property type="match status" value="1"/>
</dbReference>
<organism evidence="2">
    <name type="scientific">marine sediment metagenome</name>
    <dbReference type="NCBI Taxonomy" id="412755"/>
    <lineage>
        <taxon>unclassified sequences</taxon>
        <taxon>metagenomes</taxon>
        <taxon>ecological metagenomes</taxon>
    </lineage>
</organism>
<accession>X1TMU8</accession>
<proteinExistence type="predicted"/>
<dbReference type="Pfam" id="PF00557">
    <property type="entry name" value="Peptidase_M24"/>
    <property type="match status" value="1"/>
</dbReference>
<comment type="caution">
    <text evidence="2">The sequence shown here is derived from an EMBL/GenBank/DDBJ whole genome shotgun (WGS) entry which is preliminary data.</text>
</comment>
<dbReference type="InterPro" id="IPR050659">
    <property type="entry name" value="Peptidase_M24B"/>
</dbReference>
<feature type="domain" description="Peptidase M24" evidence="1">
    <location>
        <begin position="12"/>
        <end position="144"/>
    </location>
</feature>
<dbReference type="Gene3D" id="3.90.230.10">
    <property type="entry name" value="Creatinase/methionine aminopeptidase superfamily"/>
    <property type="match status" value="1"/>
</dbReference>
<dbReference type="PANTHER" id="PTHR46112:SF2">
    <property type="entry name" value="XAA-PRO AMINOPEPTIDASE P-RELATED"/>
    <property type="match status" value="1"/>
</dbReference>
<dbReference type="SUPFAM" id="SSF55920">
    <property type="entry name" value="Creatinase/aminopeptidase"/>
    <property type="match status" value="1"/>
</dbReference>
<dbReference type="InterPro" id="IPR036005">
    <property type="entry name" value="Creatinase/aminopeptidase-like"/>
</dbReference>
<dbReference type="EMBL" id="BARW01025253">
    <property type="protein sequence ID" value="GAJ06564.1"/>
    <property type="molecule type" value="Genomic_DNA"/>
</dbReference>
<gene>
    <name evidence="2" type="ORF">S12H4_41436</name>
</gene>
<evidence type="ECO:0000259" key="1">
    <source>
        <dbReference type="Pfam" id="PF00557"/>
    </source>
</evidence>
<protein>
    <recommendedName>
        <fullName evidence="1">Peptidase M24 domain-containing protein</fullName>
    </recommendedName>
</protein>